<reference evidence="1 2" key="1">
    <citation type="journal article" date="2019" name="Microorganisms">
        <title>Genome Insights into the Novel Species Microvirga brassicacearum, a Rapeseed Endophyte with Biotechnological Potential.</title>
        <authorList>
            <person name="Jimenez-Gomez A."/>
            <person name="Saati-Santamaria Z."/>
            <person name="Igual J.M."/>
            <person name="Rivas R."/>
            <person name="Mateos P.F."/>
            <person name="Garcia-Fraile P."/>
        </authorList>
    </citation>
    <scope>NUCLEOTIDE SEQUENCE [LARGE SCALE GENOMIC DNA]</scope>
    <source>
        <strain evidence="1 2">CDVBN77</strain>
    </source>
</reference>
<dbReference type="Proteomes" id="UP000325684">
    <property type="component" value="Unassembled WGS sequence"/>
</dbReference>
<organism evidence="1 2">
    <name type="scientific">Microvirga brassicacearum</name>
    <dbReference type="NCBI Taxonomy" id="2580413"/>
    <lineage>
        <taxon>Bacteria</taxon>
        <taxon>Pseudomonadati</taxon>
        <taxon>Pseudomonadota</taxon>
        <taxon>Alphaproteobacteria</taxon>
        <taxon>Hyphomicrobiales</taxon>
        <taxon>Methylobacteriaceae</taxon>
        <taxon>Microvirga</taxon>
    </lineage>
</organism>
<evidence type="ECO:0000313" key="1">
    <source>
        <dbReference type="EMBL" id="KAB0265907.1"/>
    </source>
</evidence>
<accession>A0A5N3P853</accession>
<dbReference type="OrthoDB" id="8018709at2"/>
<protein>
    <submittedName>
        <fullName evidence="1">DUF3572 family protein</fullName>
    </submittedName>
</protein>
<dbReference type="RefSeq" id="WP_150946207.1">
    <property type="nucleotide sequence ID" value="NZ_VCMV01000025.1"/>
</dbReference>
<dbReference type="Pfam" id="PF12096">
    <property type="entry name" value="DUF3572"/>
    <property type="match status" value="1"/>
</dbReference>
<dbReference type="EMBL" id="VCMV01000025">
    <property type="protein sequence ID" value="KAB0265907.1"/>
    <property type="molecule type" value="Genomic_DNA"/>
</dbReference>
<evidence type="ECO:0000313" key="2">
    <source>
        <dbReference type="Proteomes" id="UP000325684"/>
    </source>
</evidence>
<proteinExistence type="predicted"/>
<keyword evidence="2" id="KW-1185">Reference proteome</keyword>
<dbReference type="InterPro" id="IPR021955">
    <property type="entry name" value="DUF3572"/>
</dbReference>
<dbReference type="AlphaFoldDB" id="A0A5N3P853"/>
<sequence>MSNDALPKPDVGLDHAETLVIRVLDFITSDTSRLAHFLGTTGLRPESLREPAGIRSFVLSVLDGMDQQVLDALMNHEKISRADIDLARARLMFEAAVERVDRRDNDEADKAIREKVKQLLRALSRLVRERQGAADKRSA</sequence>
<name>A0A5N3P853_9HYPH</name>
<comment type="caution">
    <text evidence="1">The sequence shown here is derived from an EMBL/GenBank/DDBJ whole genome shotgun (WGS) entry which is preliminary data.</text>
</comment>
<gene>
    <name evidence="1" type="ORF">FEZ63_15845</name>
</gene>